<comment type="caution">
    <text evidence="2">The sequence shown here is derived from an EMBL/GenBank/DDBJ whole genome shotgun (WGS) entry which is preliminary data.</text>
</comment>
<feature type="region of interest" description="Disordered" evidence="1">
    <location>
        <begin position="1"/>
        <end position="33"/>
    </location>
</feature>
<proteinExistence type="predicted"/>
<dbReference type="Proteomes" id="UP001295423">
    <property type="component" value="Unassembled WGS sequence"/>
</dbReference>
<evidence type="ECO:0000256" key="1">
    <source>
        <dbReference type="SAM" id="MobiDB-lite"/>
    </source>
</evidence>
<reference evidence="2" key="1">
    <citation type="submission" date="2023-08" db="EMBL/GenBank/DDBJ databases">
        <authorList>
            <person name="Audoor S."/>
            <person name="Bilcke G."/>
        </authorList>
    </citation>
    <scope>NUCLEOTIDE SEQUENCE</scope>
</reference>
<evidence type="ECO:0000313" key="3">
    <source>
        <dbReference type="Proteomes" id="UP001295423"/>
    </source>
</evidence>
<organism evidence="2 3">
    <name type="scientific">Cylindrotheca closterium</name>
    <dbReference type="NCBI Taxonomy" id="2856"/>
    <lineage>
        <taxon>Eukaryota</taxon>
        <taxon>Sar</taxon>
        <taxon>Stramenopiles</taxon>
        <taxon>Ochrophyta</taxon>
        <taxon>Bacillariophyta</taxon>
        <taxon>Bacillariophyceae</taxon>
        <taxon>Bacillariophycidae</taxon>
        <taxon>Bacillariales</taxon>
        <taxon>Bacillariaceae</taxon>
        <taxon>Cylindrotheca</taxon>
    </lineage>
</organism>
<accession>A0AAD2GAU9</accession>
<gene>
    <name evidence="2" type="ORF">CYCCA115_LOCUS22852</name>
</gene>
<name>A0AAD2GAU9_9STRA</name>
<sequence length="157" mass="17403">MFDNESFTTQSTSTSANNMADRSANHFNSGKREIAKNSLRDASAKFDVVEEHADQAPQNPMRQLSHSLRTCLTERTDSEISLGFTSMLSLMASTRFAESDRSLLAAGQRHDQPMHRPMRELSKSTLSMGSTRFSGSDRSLFTYENLSSSSPGVNIDN</sequence>
<dbReference type="EMBL" id="CAKOGP040002336">
    <property type="protein sequence ID" value="CAJ1967608.1"/>
    <property type="molecule type" value="Genomic_DNA"/>
</dbReference>
<dbReference type="AlphaFoldDB" id="A0AAD2GAU9"/>
<feature type="compositionally biased region" description="Polar residues" evidence="1">
    <location>
        <begin position="1"/>
        <end position="28"/>
    </location>
</feature>
<evidence type="ECO:0000313" key="2">
    <source>
        <dbReference type="EMBL" id="CAJ1967608.1"/>
    </source>
</evidence>
<keyword evidence="3" id="KW-1185">Reference proteome</keyword>
<protein>
    <submittedName>
        <fullName evidence="2">Uncharacterized protein</fullName>
    </submittedName>
</protein>